<evidence type="ECO:0000256" key="3">
    <source>
        <dbReference type="ARBA" id="ARBA00023052"/>
    </source>
</evidence>
<evidence type="ECO:0000313" key="9">
    <source>
        <dbReference type="Proteomes" id="UP000597444"/>
    </source>
</evidence>
<dbReference type="GO" id="GO:0005948">
    <property type="term" value="C:acetolactate synthase complex"/>
    <property type="evidence" value="ECO:0007669"/>
    <property type="project" value="TreeGrafter"/>
</dbReference>
<feature type="domain" description="Thiamine pyrophosphate enzyme central" evidence="5">
    <location>
        <begin position="200"/>
        <end position="338"/>
    </location>
</feature>
<organism evidence="8 9">
    <name type="scientific">Reticulibacter mediterranei</name>
    <dbReference type="NCBI Taxonomy" id="2778369"/>
    <lineage>
        <taxon>Bacteria</taxon>
        <taxon>Bacillati</taxon>
        <taxon>Chloroflexota</taxon>
        <taxon>Ktedonobacteria</taxon>
        <taxon>Ktedonobacterales</taxon>
        <taxon>Reticulibacteraceae</taxon>
        <taxon>Reticulibacter</taxon>
    </lineage>
</organism>
<gene>
    <name evidence="8" type="ORF">KSF_026280</name>
</gene>
<comment type="cofactor">
    <cofactor evidence="1">
        <name>thiamine diphosphate</name>
        <dbReference type="ChEBI" id="CHEBI:58937"/>
    </cofactor>
</comment>
<evidence type="ECO:0000259" key="7">
    <source>
        <dbReference type="Pfam" id="PF02776"/>
    </source>
</evidence>
<evidence type="ECO:0000256" key="4">
    <source>
        <dbReference type="RuleBase" id="RU362132"/>
    </source>
</evidence>
<dbReference type="InterPro" id="IPR012000">
    <property type="entry name" value="Thiamin_PyroP_enz_cen_dom"/>
</dbReference>
<dbReference type="GO" id="GO:0003984">
    <property type="term" value="F:acetolactate synthase activity"/>
    <property type="evidence" value="ECO:0007669"/>
    <property type="project" value="TreeGrafter"/>
</dbReference>
<dbReference type="GO" id="GO:0000287">
    <property type="term" value="F:magnesium ion binding"/>
    <property type="evidence" value="ECO:0007669"/>
    <property type="project" value="InterPro"/>
</dbReference>
<reference evidence="8" key="1">
    <citation type="submission" date="2020-10" db="EMBL/GenBank/DDBJ databases">
        <title>Taxonomic study of unclassified bacteria belonging to the class Ktedonobacteria.</title>
        <authorList>
            <person name="Yabe S."/>
            <person name="Wang C.M."/>
            <person name="Zheng Y."/>
            <person name="Sakai Y."/>
            <person name="Cavaletti L."/>
            <person name="Monciardini P."/>
            <person name="Donadio S."/>
        </authorList>
    </citation>
    <scope>NUCLEOTIDE SEQUENCE</scope>
    <source>
        <strain evidence="8">ID150040</strain>
    </source>
</reference>
<accession>A0A8J3IKT3</accession>
<keyword evidence="9" id="KW-1185">Reference proteome</keyword>
<dbReference type="InterPro" id="IPR011766">
    <property type="entry name" value="TPP_enzyme_TPP-bd"/>
</dbReference>
<dbReference type="GO" id="GO:0009097">
    <property type="term" value="P:isoleucine biosynthetic process"/>
    <property type="evidence" value="ECO:0007669"/>
    <property type="project" value="TreeGrafter"/>
</dbReference>
<evidence type="ECO:0000256" key="2">
    <source>
        <dbReference type="ARBA" id="ARBA00007812"/>
    </source>
</evidence>
<dbReference type="InterPro" id="IPR029061">
    <property type="entry name" value="THDP-binding"/>
</dbReference>
<dbReference type="Pfam" id="PF00205">
    <property type="entry name" value="TPP_enzyme_M"/>
    <property type="match status" value="1"/>
</dbReference>
<dbReference type="PANTHER" id="PTHR18968">
    <property type="entry name" value="THIAMINE PYROPHOSPHATE ENZYMES"/>
    <property type="match status" value="1"/>
</dbReference>
<dbReference type="AlphaFoldDB" id="A0A8J3IKT3"/>
<dbReference type="Gene3D" id="3.40.50.970">
    <property type="match status" value="2"/>
</dbReference>
<dbReference type="Gene3D" id="3.40.50.1220">
    <property type="entry name" value="TPP-binding domain"/>
    <property type="match status" value="1"/>
</dbReference>
<dbReference type="FunFam" id="3.40.50.970:FF:000007">
    <property type="entry name" value="Acetolactate synthase"/>
    <property type="match status" value="1"/>
</dbReference>
<dbReference type="CDD" id="cd07035">
    <property type="entry name" value="TPP_PYR_POX_like"/>
    <property type="match status" value="1"/>
</dbReference>
<keyword evidence="3 4" id="KW-0786">Thiamine pyrophosphate</keyword>
<dbReference type="InterPro" id="IPR045229">
    <property type="entry name" value="TPP_enz"/>
</dbReference>
<comment type="caution">
    <text evidence="8">The sequence shown here is derived from an EMBL/GenBank/DDBJ whole genome shotgun (WGS) entry which is preliminary data.</text>
</comment>
<dbReference type="Pfam" id="PF02776">
    <property type="entry name" value="TPP_enzyme_N"/>
    <property type="match status" value="1"/>
</dbReference>
<protein>
    <submittedName>
        <fullName evidence="8">Acetolactate synthase catalytic subunit</fullName>
    </submittedName>
</protein>
<dbReference type="GO" id="GO:0009099">
    <property type="term" value="P:L-valine biosynthetic process"/>
    <property type="evidence" value="ECO:0007669"/>
    <property type="project" value="TreeGrafter"/>
</dbReference>
<sequence length="588" mass="63226">MPKLSAIQFLLHALEEEGITHIFGVPGGPLVPLYEALEEQQAIIPILAKHEEGAAFMAEGYARVRRGLGVCCATSGPGATNALTGVASAYSDSIPLLLLSGQVSTSAFGKGGLQDSSGMHWNLDIVDIYRSATKFSAMLNSPQQAPHLVRRALRTALTGRQGAVHLNLPADVVKQPIWIEDLSINKYRSHVTPVGDEQAIKQVARLLQKARQPAFFVGHGINMAGAWTPLQHIAEALHAPVATTLKGKSAFPEQHPLSLGVFGMGGHPFADEYLLSDEVDLLVVIGTSLGELQTYGWEPKLVANRTVIQIDVDPLEIGKNYPVDVSIVGDAHKILTSLEGTIHSALSSNPTSQRRDNPLLEQIRTHHVRYYQAEQLQGDAPLLKPSALVTKMNEILPPETLLFVDNGNCFSWAGQYYVARQPGTIFMALNVASMGYAVAAAIGGKVAAPDRPVVALVGDGAFAMNGMEVHAAVDAGIPVIWVVLNNGGHGMVYNGEILLRGRSSSTVFRTPLDISTIARGLGARAFKATTLAEFTASLQLALDAQEPCVIDALVDIEEIPRALQRRADTLKEFFGQTEENIEVEARVH</sequence>
<dbReference type="Pfam" id="PF02775">
    <property type="entry name" value="TPP_enzyme_C"/>
    <property type="match status" value="1"/>
</dbReference>
<dbReference type="GO" id="GO:0050660">
    <property type="term" value="F:flavin adenine dinucleotide binding"/>
    <property type="evidence" value="ECO:0007669"/>
    <property type="project" value="TreeGrafter"/>
</dbReference>
<proteinExistence type="inferred from homology"/>
<dbReference type="InterPro" id="IPR012001">
    <property type="entry name" value="Thiamin_PyroP_enz_TPP-bd_dom"/>
</dbReference>
<dbReference type="InterPro" id="IPR029035">
    <property type="entry name" value="DHS-like_NAD/FAD-binding_dom"/>
</dbReference>
<dbReference type="PROSITE" id="PS00187">
    <property type="entry name" value="TPP_ENZYMES"/>
    <property type="match status" value="1"/>
</dbReference>
<dbReference type="InterPro" id="IPR000399">
    <property type="entry name" value="TPP-bd_CS"/>
</dbReference>
<feature type="domain" description="Thiamine pyrophosphate enzyme TPP-binding" evidence="6">
    <location>
        <begin position="405"/>
        <end position="551"/>
    </location>
</feature>
<dbReference type="Proteomes" id="UP000597444">
    <property type="component" value="Unassembled WGS sequence"/>
</dbReference>
<dbReference type="SUPFAM" id="SSF52518">
    <property type="entry name" value="Thiamin diphosphate-binding fold (THDP-binding)"/>
    <property type="match status" value="2"/>
</dbReference>
<comment type="similarity">
    <text evidence="2 4">Belongs to the TPP enzyme family.</text>
</comment>
<name>A0A8J3IKT3_9CHLR</name>
<dbReference type="RefSeq" id="WP_220203404.1">
    <property type="nucleotide sequence ID" value="NZ_BNJK01000001.1"/>
</dbReference>
<evidence type="ECO:0000259" key="5">
    <source>
        <dbReference type="Pfam" id="PF00205"/>
    </source>
</evidence>
<dbReference type="PANTHER" id="PTHR18968:SF13">
    <property type="entry name" value="ACETOLACTATE SYNTHASE CATALYTIC SUBUNIT, MITOCHONDRIAL"/>
    <property type="match status" value="1"/>
</dbReference>
<dbReference type="EMBL" id="BNJK01000001">
    <property type="protein sequence ID" value="GHO92580.1"/>
    <property type="molecule type" value="Genomic_DNA"/>
</dbReference>
<dbReference type="SUPFAM" id="SSF52467">
    <property type="entry name" value="DHS-like NAD/FAD-binding domain"/>
    <property type="match status" value="1"/>
</dbReference>
<dbReference type="CDD" id="cd00568">
    <property type="entry name" value="TPP_enzymes"/>
    <property type="match status" value="1"/>
</dbReference>
<evidence type="ECO:0000256" key="1">
    <source>
        <dbReference type="ARBA" id="ARBA00001964"/>
    </source>
</evidence>
<feature type="domain" description="Thiamine pyrophosphate enzyme N-terminal TPP-binding" evidence="7">
    <location>
        <begin position="8"/>
        <end position="115"/>
    </location>
</feature>
<evidence type="ECO:0000259" key="6">
    <source>
        <dbReference type="Pfam" id="PF02775"/>
    </source>
</evidence>
<dbReference type="GO" id="GO:0030976">
    <property type="term" value="F:thiamine pyrophosphate binding"/>
    <property type="evidence" value="ECO:0007669"/>
    <property type="project" value="InterPro"/>
</dbReference>
<evidence type="ECO:0000313" key="8">
    <source>
        <dbReference type="EMBL" id="GHO92580.1"/>
    </source>
</evidence>